<dbReference type="EMBL" id="PGCI01000426">
    <property type="protein sequence ID" value="PLW27093.1"/>
    <property type="molecule type" value="Genomic_DNA"/>
</dbReference>
<evidence type="ECO:0000313" key="3">
    <source>
        <dbReference type="Proteomes" id="UP000235392"/>
    </source>
</evidence>
<name>A0A2N5TNL9_9BASI</name>
<reference evidence="2 3" key="1">
    <citation type="submission" date="2017-11" db="EMBL/GenBank/DDBJ databases">
        <title>De novo assembly and phasing of dikaryotic genomes from two isolates of Puccinia coronata f. sp. avenae, the causal agent of oat crown rust.</title>
        <authorList>
            <person name="Miller M.E."/>
            <person name="Zhang Y."/>
            <person name="Omidvar V."/>
            <person name="Sperschneider J."/>
            <person name="Schwessinger B."/>
            <person name="Raley C."/>
            <person name="Palmer J.M."/>
            <person name="Garnica D."/>
            <person name="Upadhyaya N."/>
            <person name="Rathjen J."/>
            <person name="Taylor J.M."/>
            <person name="Park R.F."/>
            <person name="Dodds P.N."/>
            <person name="Hirsch C.D."/>
            <person name="Kianian S.F."/>
            <person name="Figueroa M."/>
        </authorList>
    </citation>
    <scope>NUCLEOTIDE SEQUENCE [LARGE SCALE GENOMIC DNA]</scope>
    <source>
        <strain evidence="2">12SD80</strain>
    </source>
</reference>
<dbReference type="AlphaFoldDB" id="A0A2N5TNL9"/>
<evidence type="ECO:0000313" key="2">
    <source>
        <dbReference type="EMBL" id="PLW27093.1"/>
    </source>
</evidence>
<feature type="region of interest" description="Disordered" evidence="1">
    <location>
        <begin position="1"/>
        <end position="28"/>
    </location>
</feature>
<comment type="caution">
    <text evidence="2">The sequence shown here is derived from an EMBL/GenBank/DDBJ whole genome shotgun (WGS) entry which is preliminary data.</text>
</comment>
<evidence type="ECO:0000256" key="1">
    <source>
        <dbReference type="SAM" id="MobiDB-lite"/>
    </source>
</evidence>
<feature type="region of interest" description="Disordered" evidence="1">
    <location>
        <begin position="79"/>
        <end position="103"/>
    </location>
</feature>
<feature type="compositionally biased region" description="Polar residues" evidence="1">
    <location>
        <begin position="80"/>
        <end position="95"/>
    </location>
</feature>
<proteinExistence type="predicted"/>
<accession>A0A2N5TNL9</accession>
<sequence length="103" mass="11343">MQCNEVPKLSPISPFPLTLETKGQLRSSEEAKKTTCSFQAYGYGLGSPKSEGAVDQTIQCATHSIKRDLLQGHDDKWRTATKSNLPEPLRTQTGATWHGLVEL</sequence>
<organism evidence="2 3">
    <name type="scientific">Puccinia coronata f. sp. avenae</name>
    <dbReference type="NCBI Taxonomy" id="200324"/>
    <lineage>
        <taxon>Eukaryota</taxon>
        <taxon>Fungi</taxon>
        <taxon>Dikarya</taxon>
        <taxon>Basidiomycota</taxon>
        <taxon>Pucciniomycotina</taxon>
        <taxon>Pucciniomycetes</taxon>
        <taxon>Pucciniales</taxon>
        <taxon>Pucciniaceae</taxon>
        <taxon>Puccinia</taxon>
    </lineage>
</organism>
<protein>
    <submittedName>
        <fullName evidence="2">Uncharacterized protein</fullName>
    </submittedName>
</protein>
<gene>
    <name evidence="2" type="ORF">PCASD_25444</name>
</gene>
<dbReference type="Proteomes" id="UP000235392">
    <property type="component" value="Unassembled WGS sequence"/>
</dbReference>